<evidence type="ECO:0000259" key="3">
    <source>
        <dbReference type="PROSITE" id="PS50112"/>
    </source>
</evidence>
<dbReference type="Pfam" id="PF13426">
    <property type="entry name" value="PAS_9"/>
    <property type="match status" value="1"/>
</dbReference>
<dbReference type="InterPro" id="IPR000160">
    <property type="entry name" value="GGDEF_dom"/>
</dbReference>
<name>A0A7U8C6X4_NEPCE</name>
<dbReference type="Pfam" id="PF00990">
    <property type="entry name" value="GGDEF"/>
    <property type="match status" value="1"/>
</dbReference>
<dbReference type="SUPFAM" id="SSF53850">
    <property type="entry name" value="Periplasmic binding protein-like II"/>
    <property type="match status" value="3"/>
</dbReference>
<dbReference type="RefSeq" id="WP_007021718.1">
    <property type="nucleotide sequence ID" value="NZ_CH724126.1"/>
</dbReference>
<dbReference type="CDD" id="cd00130">
    <property type="entry name" value="PAS"/>
    <property type="match status" value="1"/>
</dbReference>
<dbReference type="CDD" id="cd01007">
    <property type="entry name" value="PBP2_BvgS_HisK_like"/>
    <property type="match status" value="1"/>
</dbReference>
<dbReference type="InterPro" id="IPR052163">
    <property type="entry name" value="DGC-Regulatory_Protein"/>
</dbReference>
<dbReference type="InterPro" id="IPR018187">
    <property type="entry name" value="Asp/Glu_racemase_AS_1"/>
</dbReference>
<evidence type="ECO:0000313" key="5">
    <source>
        <dbReference type="EMBL" id="EAR62700.1"/>
    </source>
</evidence>
<feature type="domain" description="PAS" evidence="3">
    <location>
        <begin position="808"/>
        <end position="833"/>
    </location>
</feature>
<evidence type="ECO:0000256" key="2">
    <source>
        <dbReference type="SAM" id="SignalP"/>
    </source>
</evidence>
<dbReference type="SMART" id="SM00267">
    <property type="entry name" value="GGDEF"/>
    <property type="match status" value="1"/>
</dbReference>
<feature type="domain" description="GGDEF" evidence="4">
    <location>
        <begin position="941"/>
        <end position="1070"/>
    </location>
</feature>
<dbReference type="InterPro" id="IPR043128">
    <property type="entry name" value="Rev_trsase/Diguanyl_cyclase"/>
</dbReference>
<dbReference type="PROSITE" id="PS00923">
    <property type="entry name" value="ASP_GLU_RACEMASE_1"/>
    <property type="match status" value="1"/>
</dbReference>
<dbReference type="SMART" id="SM00062">
    <property type="entry name" value="PBPb"/>
    <property type="match status" value="3"/>
</dbReference>
<dbReference type="Gene3D" id="3.30.70.270">
    <property type="match status" value="1"/>
</dbReference>
<dbReference type="PROSITE" id="PS50112">
    <property type="entry name" value="PAS"/>
    <property type="match status" value="1"/>
</dbReference>
<dbReference type="OrthoDB" id="9180959at2"/>
<dbReference type="PANTHER" id="PTHR46663:SF4">
    <property type="entry name" value="DIGUANYLATE CYCLASE DGCT-RELATED"/>
    <property type="match status" value="1"/>
</dbReference>
<protein>
    <submittedName>
        <fullName evidence="5">PAS/PAC sensor hybrid histidine kinase</fullName>
    </submittedName>
</protein>
<dbReference type="FunFam" id="3.30.70.270:FF:000001">
    <property type="entry name" value="Diguanylate cyclase domain protein"/>
    <property type="match status" value="1"/>
</dbReference>
<dbReference type="InterPro" id="IPR001638">
    <property type="entry name" value="Solute-binding_3/MltF_N"/>
</dbReference>
<feature type="chain" id="PRO_5031365623" evidence="2">
    <location>
        <begin position="25"/>
        <end position="1079"/>
    </location>
</feature>
<evidence type="ECO:0000259" key="4">
    <source>
        <dbReference type="PROSITE" id="PS50887"/>
    </source>
</evidence>
<keyword evidence="2" id="KW-0732">Signal</keyword>
<comment type="caution">
    <text evidence="5">The sequence shown here is derived from an EMBL/GenBank/DDBJ whole genome shotgun (WGS) entry which is preliminary data.</text>
</comment>
<dbReference type="CDD" id="cd13708">
    <property type="entry name" value="PBP2_BvgS_like_1"/>
    <property type="match status" value="1"/>
</dbReference>
<feature type="signal peptide" evidence="2">
    <location>
        <begin position="1"/>
        <end position="24"/>
    </location>
</feature>
<dbReference type="SUPFAM" id="SSF55073">
    <property type="entry name" value="Nucleotide cyclase"/>
    <property type="match status" value="1"/>
</dbReference>
<sequence length="1079" mass="121371">MSVFSFRVVLFFCLALCIPQLASAALNLSESEKSWLRDHPVVSVGETMRFQPLFIEAADGSISGILPDSYDLIGEKLGIEFRYVADDWLSVLDRVQKGELDLVGAMNQETAKSYGFEVTPSPVNFSTVAFAKKQRDFQLYKDTDLAGLRVAFHEKKIFIKRYLEQRADEITLVPADSPIDAINLLLNDRADVVLGMNLDSYLLSSNALLEIEPVHVVDSLPVNSVIASAPKNRILLDIIGKAVTELTHDERSRILARWVWTPDDRLSFLSSEERMYLAEKPVLKVMNLNTFPPFSFYENNNPQGYTTDYMQLMAETLGVEIDFVSNKPWHEYLEMLKKGELDLIPHIAVTEERKSFVDYTNFDHIVYTTGFAVNSDVVIETAADLKDKVVAVANKTFLHSYLSKHYPDLKLLLTSSTSEAIQTVAQGRADAVIGSLPALNYYIQKNWLSNLRIAPIGDIELPKITQLPMGVAKGNHLLLSILEKTVPQLPSSKVGDLKQKWMNTGPGQLLDAGLNDEERAFLRQKEKLNVCIDPNWMPLEGVIEGKHRGMTADYLAHFRKFVGLPMEFVKSYSWKDSLAAGKEGRCDLFSLIMKTSEREAYLDFSKPYMSIPLVLVTGINQAYIADLTGLNDKRIGIAEGFAIKPLLEQQFPSLVFVDVKDAQDGMRKVSRGELFGYADALPVVGYLIQQTYLGEMKVSGRFQENWELGLGTDKQQPLLNSIFNKAIQQISLEQHQSIQNRWISINYQPSVDYSLIWKLLAGFTLIAGLLLYRNRTVARLNAKLARANQTIISRQKMVDRFVLISTYDIAGHILSANRAFCEAMGYQENEVLGHQMSRYTCPDQPTALFDQIWAQLRLQQSWSGELKCATKQGECVYLNVNIEAMLRDSEVVGYRAISENITDQKRIEELSVTDTLTGLNNRLKIDELLAAQMERHERHGLKFSVLLLDVDNFKHVNDNFGHDVGDKLLKDLANVLKSNVRKIDTVGRWGGEEFVVICENTSSANAYVLAEKLRTIIAETDFGVVGQKTVSIGISELYDGDSLSTIFKRADQALYVAKHNGKNQVMVGRKQALTDPQTD</sequence>
<keyword evidence="5" id="KW-0418">Kinase</keyword>
<gene>
    <name evidence="5" type="ORF">MED92_06263</name>
</gene>
<keyword evidence="6" id="KW-1185">Reference proteome</keyword>
<dbReference type="PROSITE" id="PS50887">
    <property type="entry name" value="GGDEF"/>
    <property type="match status" value="1"/>
</dbReference>
<dbReference type="AlphaFoldDB" id="A0A7U8C6X4"/>
<dbReference type="InterPro" id="IPR035965">
    <property type="entry name" value="PAS-like_dom_sf"/>
</dbReference>
<evidence type="ECO:0000313" key="6">
    <source>
        <dbReference type="Proteomes" id="UP000002171"/>
    </source>
</evidence>
<keyword evidence="5" id="KW-0808">Transferase</keyword>
<dbReference type="NCBIfam" id="TIGR00229">
    <property type="entry name" value="sensory_box"/>
    <property type="match status" value="1"/>
</dbReference>
<dbReference type="PANTHER" id="PTHR46663">
    <property type="entry name" value="DIGUANYLATE CYCLASE DGCT-RELATED"/>
    <property type="match status" value="1"/>
</dbReference>
<accession>A0A7U8C6X4</accession>
<proteinExistence type="predicted"/>
<reference evidence="5 6" key="1">
    <citation type="submission" date="2006-02" db="EMBL/GenBank/DDBJ databases">
        <authorList>
            <person name="Pinhassi J."/>
            <person name="Pedros-Alio C."/>
            <person name="Ferriera S."/>
            <person name="Johnson J."/>
            <person name="Kravitz S."/>
            <person name="Halpern A."/>
            <person name="Remington K."/>
            <person name="Beeson K."/>
            <person name="Tran B."/>
            <person name="Rogers Y.-H."/>
            <person name="Friedman R."/>
            <person name="Venter J.C."/>
        </authorList>
    </citation>
    <scope>NUCLEOTIDE SEQUENCE [LARGE SCALE GENOMIC DNA]</scope>
    <source>
        <strain evidence="5 6">MED92</strain>
    </source>
</reference>
<dbReference type="EMBL" id="AAOW01000002">
    <property type="protein sequence ID" value="EAR62700.1"/>
    <property type="molecule type" value="Genomic_DNA"/>
</dbReference>
<dbReference type="Proteomes" id="UP000002171">
    <property type="component" value="Unassembled WGS sequence"/>
</dbReference>
<dbReference type="Gene3D" id="3.30.450.20">
    <property type="entry name" value="PAS domain"/>
    <property type="match status" value="1"/>
</dbReference>
<evidence type="ECO:0000256" key="1">
    <source>
        <dbReference type="ARBA" id="ARBA00001946"/>
    </source>
</evidence>
<dbReference type="InterPro" id="IPR029787">
    <property type="entry name" value="Nucleotide_cyclase"/>
</dbReference>
<comment type="cofactor">
    <cofactor evidence="1">
        <name>Mg(2+)</name>
        <dbReference type="ChEBI" id="CHEBI:18420"/>
    </cofactor>
</comment>
<dbReference type="Gene3D" id="3.40.190.10">
    <property type="entry name" value="Periplasmic binding protein-like II"/>
    <property type="match status" value="6"/>
</dbReference>
<organism evidence="5 6">
    <name type="scientific">Neptuniibacter caesariensis</name>
    <dbReference type="NCBI Taxonomy" id="207954"/>
    <lineage>
        <taxon>Bacteria</taxon>
        <taxon>Pseudomonadati</taxon>
        <taxon>Pseudomonadota</taxon>
        <taxon>Gammaproteobacteria</taxon>
        <taxon>Oceanospirillales</taxon>
        <taxon>Oceanospirillaceae</taxon>
        <taxon>Neptuniibacter</taxon>
    </lineage>
</organism>
<dbReference type="InterPro" id="IPR000014">
    <property type="entry name" value="PAS"/>
</dbReference>
<dbReference type="GO" id="GO:0016301">
    <property type="term" value="F:kinase activity"/>
    <property type="evidence" value="ECO:0007669"/>
    <property type="project" value="UniProtKB-KW"/>
</dbReference>
<dbReference type="SUPFAM" id="SSF55785">
    <property type="entry name" value="PYP-like sensor domain (PAS domain)"/>
    <property type="match status" value="1"/>
</dbReference>
<dbReference type="NCBIfam" id="TIGR00254">
    <property type="entry name" value="GGDEF"/>
    <property type="match status" value="1"/>
</dbReference>
<dbReference type="CDD" id="cd01949">
    <property type="entry name" value="GGDEF"/>
    <property type="match status" value="1"/>
</dbReference>
<dbReference type="Pfam" id="PF00497">
    <property type="entry name" value="SBP_bac_3"/>
    <property type="match status" value="3"/>
</dbReference>